<feature type="non-terminal residue" evidence="2">
    <location>
        <position position="1"/>
    </location>
</feature>
<protein>
    <submittedName>
        <fullName evidence="2">Uncharacterized protein</fullName>
    </submittedName>
</protein>
<proteinExistence type="predicted"/>
<sequence length="250" mass="29318">EQSKKDDAELLFIKATVENMITMLKPLTEFHCLCHLFNCIKSFKIINKVKVNTNAQDFIRDVKRDFPTCTFEVENNDKIHIFGHLTKLGNVQNSLLKTIAVSHKSLKEEFKGLDNRHLELIKTILECSSVINLLKKSDLYLKHGRRRFQELRDNLTTLFQLQERNNMILNALIITYAVCEPFVLKAQNLKEFVSRLLKLHNLDKSLNQIKDNMPYKKLLLQEQLKILRIIEQIYSILLELELSGHPEYQL</sequence>
<gene>
    <name evidence="1" type="ORF">OVA965_LOCUS20151</name>
    <name evidence="2" type="ORF">TMI583_LOCUS20446</name>
</gene>
<accession>A0A8S2LCN6</accession>
<dbReference type="EMBL" id="CAJNOK010010623">
    <property type="protein sequence ID" value="CAF1120405.1"/>
    <property type="molecule type" value="Genomic_DNA"/>
</dbReference>
<dbReference type="EMBL" id="CAJOBA010017073">
    <property type="protein sequence ID" value="CAF3893873.1"/>
    <property type="molecule type" value="Genomic_DNA"/>
</dbReference>
<evidence type="ECO:0000313" key="1">
    <source>
        <dbReference type="EMBL" id="CAF1120405.1"/>
    </source>
</evidence>
<evidence type="ECO:0000313" key="2">
    <source>
        <dbReference type="EMBL" id="CAF3893873.1"/>
    </source>
</evidence>
<name>A0A8S2LCN6_9BILA</name>
<dbReference type="Proteomes" id="UP000682733">
    <property type="component" value="Unassembled WGS sequence"/>
</dbReference>
<evidence type="ECO:0000313" key="3">
    <source>
        <dbReference type="Proteomes" id="UP000682733"/>
    </source>
</evidence>
<organism evidence="2 3">
    <name type="scientific">Didymodactylos carnosus</name>
    <dbReference type="NCBI Taxonomy" id="1234261"/>
    <lineage>
        <taxon>Eukaryota</taxon>
        <taxon>Metazoa</taxon>
        <taxon>Spiralia</taxon>
        <taxon>Gnathifera</taxon>
        <taxon>Rotifera</taxon>
        <taxon>Eurotatoria</taxon>
        <taxon>Bdelloidea</taxon>
        <taxon>Philodinida</taxon>
        <taxon>Philodinidae</taxon>
        <taxon>Didymodactylos</taxon>
    </lineage>
</organism>
<dbReference type="Proteomes" id="UP000677228">
    <property type="component" value="Unassembled WGS sequence"/>
</dbReference>
<reference evidence="2" key="1">
    <citation type="submission" date="2021-02" db="EMBL/GenBank/DDBJ databases">
        <authorList>
            <person name="Nowell W R."/>
        </authorList>
    </citation>
    <scope>NUCLEOTIDE SEQUENCE</scope>
</reference>
<comment type="caution">
    <text evidence="2">The sequence shown here is derived from an EMBL/GenBank/DDBJ whole genome shotgun (WGS) entry which is preliminary data.</text>
</comment>
<dbReference type="AlphaFoldDB" id="A0A8S2LCN6"/>